<reference evidence="1 2" key="1">
    <citation type="submission" date="2024-02" db="EMBL/GenBank/DDBJ databases">
        <title>A draft genome for the cacao thread blight pathogen Marasmius crinis-equi.</title>
        <authorList>
            <person name="Cohen S.P."/>
            <person name="Baruah I.K."/>
            <person name="Amoako-Attah I."/>
            <person name="Bukari Y."/>
            <person name="Meinhardt L.W."/>
            <person name="Bailey B.A."/>
        </authorList>
    </citation>
    <scope>NUCLEOTIDE SEQUENCE [LARGE SCALE GENOMIC DNA]</scope>
    <source>
        <strain evidence="1 2">GH-76</strain>
    </source>
</reference>
<accession>A0ABR3ESS3</accession>
<organism evidence="1 2">
    <name type="scientific">Marasmius crinis-equi</name>
    <dbReference type="NCBI Taxonomy" id="585013"/>
    <lineage>
        <taxon>Eukaryota</taxon>
        <taxon>Fungi</taxon>
        <taxon>Dikarya</taxon>
        <taxon>Basidiomycota</taxon>
        <taxon>Agaricomycotina</taxon>
        <taxon>Agaricomycetes</taxon>
        <taxon>Agaricomycetidae</taxon>
        <taxon>Agaricales</taxon>
        <taxon>Marasmiineae</taxon>
        <taxon>Marasmiaceae</taxon>
        <taxon>Marasmius</taxon>
    </lineage>
</organism>
<sequence length="328" mass="36519">MPLTDNGWSGWFNPAGQLATDLWPDVSEYPPSELFPARPLVDESKKSPLVFSSRSPGTVRRHFEWMAKHEIDGAFLHRRLSQCDSNILDGALLRWRDNIGRLVQEASEISNRVFGIMYDVGGIAPGLIQRSFANDWAHLIQNERVLDSPSYLREEGKPVIGLLGFGFANSSSDPQIIRAIVGYIRSTTPGGAYIVASTPTCWRTGDGDANSNPGFLDVWLNEFDAISPWTVGAYNSEEEANAYAEGRMKEDIALLNKRNSPGKRRRVDYIPVVFPGYSSHNSSAGKLGFNSIERNGGHFLWKQIWNACDKGARTLYGATWDELSANIY</sequence>
<name>A0ABR3ESS3_9AGAR</name>
<evidence type="ECO:0000313" key="1">
    <source>
        <dbReference type="EMBL" id="KAL0565936.1"/>
    </source>
</evidence>
<keyword evidence="2" id="KW-1185">Reference proteome</keyword>
<dbReference type="EMBL" id="JBAHYK010002065">
    <property type="protein sequence ID" value="KAL0565936.1"/>
    <property type="molecule type" value="Genomic_DNA"/>
</dbReference>
<proteinExistence type="predicted"/>
<dbReference type="Proteomes" id="UP001465976">
    <property type="component" value="Unassembled WGS sequence"/>
</dbReference>
<gene>
    <name evidence="1" type="ORF">V5O48_016081</name>
</gene>
<evidence type="ECO:0000313" key="2">
    <source>
        <dbReference type="Proteomes" id="UP001465976"/>
    </source>
</evidence>
<protein>
    <submittedName>
        <fullName evidence="1">Uncharacterized protein</fullName>
    </submittedName>
</protein>
<comment type="caution">
    <text evidence="1">The sequence shown here is derived from an EMBL/GenBank/DDBJ whole genome shotgun (WGS) entry which is preliminary data.</text>
</comment>
<dbReference type="Gene3D" id="3.20.20.80">
    <property type="entry name" value="Glycosidases"/>
    <property type="match status" value="1"/>
</dbReference>